<name>A0ABR4BTH9_9HELO</name>
<sequence>MEPGFAQDFLKMLASSTYNCEADGKFKWTERIPWSVLGRFGAEMSKLGYINESETRSVDICLLSNKRTERTPQSAETPWPDQRFILTVVDE</sequence>
<gene>
    <name evidence="1" type="ORF">VTL71DRAFT_9010</name>
</gene>
<accession>A0ABR4BTH9</accession>
<keyword evidence="2" id="KW-1185">Reference proteome</keyword>
<evidence type="ECO:0000313" key="1">
    <source>
        <dbReference type="EMBL" id="KAL2060958.1"/>
    </source>
</evidence>
<protein>
    <submittedName>
        <fullName evidence="1">Uncharacterized protein</fullName>
    </submittedName>
</protein>
<comment type="caution">
    <text evidence="1">The sequence shown here is derived from an EMBL/GenBank/DDBJ whole genome shotgun (WGS) entry which is preliminary data.</text>
</comment>
<dbReference type="EMBL" id="JAZHXI010000020">
    <property type="protein sequence ID" value="KAL2060958.1"/>
    <property type="molecule type" value="Genomic_DNA"/>
</dbReference>
<dbReference type="Proteomes" id="UP001595075">
    <property type="component" value="Unassembled WGS sequence"/>
</dbReference>
<reference evidence="1 2" key="1">
    <citation type="journal article" date="2024" name="Commun. Biol.">
        <title>Comparative genomic analysis of thermophilic fungi reveals convergent evolutionary adaptations and gene losses.</title>
        <authorList>
            <person name="Steindorff A.S."/>
            <person name="Aguilar-Pontes M.V."/>
            <person name="Robinson A.J."/>
            <person name="Andreopoulos B."/>
            <person name="LaButti K."/>
            <person name="Kuo A."/>
            <person name="Mondo S."/>
            <person name="Riley R."/>
            <person name="Otillar R."/>
            <person name="Haridas S."/>
            <person name="Lipzen A."/>
            <person name="Grimwood J."/>
            <person name="Schmutz J."/>
            <person name="Clum A."/>
            <person name="Reid I.D."/>
            <person name="Moisan M.C."/>
            <person name="Butler G."/>
            <person name="Nguyen T.T.M."/>
            <person name="Dewar K."/>
            <person name="Conant G."/>
            <person name="Drula E."/>
            <person name="Henrissat B."/>
            <person name="Hansel C."/>
            <person name="Singer S."/>
            <person name="Hutchinson M.I."/>
            <person name="de Vries R.P."/>
            <person name="Natvig D.O."/>
            <person name="Powell A.J."/>
            <person name="Tsang A."/>
            <person name="Grigoriev I.V."/>
        </authorList>
    </citation>
    <scope>NUCLEOTIDE SEQUENCE [LARGE SCALE GENOMIC DNA]</scope>
    <source>
        <strain evidence="1 2">CBS 494.80</strain>
    </source>
</reference>
<evidence type="ECO:0000313" key="2">
    <source>
        <dbReference type="Proteomes" id="UP001595075"/>
    </source>
</evidence>
<proteinExistence type="predicted"/>
<organism evidence="1 2">
    <name type="scientific">Oculimacula yallundae</name>
    <dbReference type="NCBI Taxonomy" id="86028"/>
    <lineage>
        <taxon>Eukaryota</taxon>
        <taxon>Fungi</taxon>
        <taxon>Dikarya</taxon>
        <taxon>Ascomycota</taxon>
        <taxon>Pezizomycotina</taxon>
        <taxon>Leotiomycetes</taxon>
        <taxon>Helotiales</taxon>
        <taxon>Ploettnerulaceae</taxon>
        <taxon>Oculimacula</taxon>
    </lineage>
</organism>